<feature type="region of interest" description="Disordered" evidence="1">
    <location>
        <begin position="1"/>
        <end position="27"/>
    </location>
</feature>
<feature type="compositionally biased region" description="Low complexity" evidence="1">
    <location>
        <begin position="1"/>
        <end position="16"/>
    </location>
</feature>
<proteinExistence type="predicted"/>
<protein>
    <submittedName>
        <fullName evidence="2">Uncharacterized protein</fullName>
    </submittedName>
</protein>
<feature type="compositionally biased region" description="Polar residues" evidence="1">
    <location>
        <begin position="18"/>
        <end position="27"/>
    </location>
</feature>
<feature type="region of interest" description="Disordered" evidence="1">
    <location>
        <begin position="64"/>
        <end position="93"/>
    </location>
</feature>
<evidence type="ECO:0000313" key="2">
    <source>
        <dbReference type="EMBL" id="KAK6939255.1"/>
    </source>
</evidence>
<reference evidence="2 3" key="1">
    <citation type="submission" date="2023-12" db="EMBL/GenBank/DDBJ databases">
        <title>A high-quality genome assembly for Dillenia turbinata (Dilleniales).</title>
        <authorList>
            <person name="Chanderbali A."/>
        </authorList>
    </citation>
    <scope>NUCLEOTIDE SEQUENCE [LARGE SCALE GENOMIC DNA]</scope>
    <source>
        <strain evidence="2">LSX21</strain>
        <tissue evidence="2">Leaf</tissue>
    </source>
</reference>
<organism evidence="2 3">
    <name type="scientific">Dillenia turbinata</name>
    <dbReference type="NCBI Taxonomy" id="194707"/>
    <lineage>
        <taxon>Eukaryota</taxon>
        <taxon>Viridiplantae</taxon>
        <taxon>Streptophyta</taxon>
        <taxon>Embryophyta</taxon>
        <taxon>Tracheophyta</taxon>
        <taxon>Spermatophyta</taxon>
        <taxon>Magnoliopsida</taxon>
        <taxon>eudicotyledons</taxon>
        <taxon>Gunneridae</taxon>
        <taxon>Pentapetalae</taxon>
        <taxon>Dilleniales</taxon>
        <taxon>Dilleniaceae</taxon>
        <taxon>Dillenia</taxon>
    </lineage>
</organism>
<accession>A0AAN8ZMB1</accession>
<evidence type="ECO:0000256" key="1">
    <source>
        <dbReference type="SAM" id="MobiDB-lite"/>
    </source>
</evidence>
<sequence length="93" mass="9804">MASSAAASKTASDARSISLPSRSHPITSTLEESLDRLRAAEATSSSQSSISHKLNILCELNPFKSLDHPSGEEKPESVAWRAKANASGAPEKL</sequence>
<feature type="compositionally biased region" description="Basic and acidic residues" evidence="1">
    <location>
        <begin position="65"/>
        <end position="76"/>
    </location>
</feature>
<dbReference type="Proteomes" id="UP001370490">
    <property type="component" value="Unassembled WGS sequence"/>
</dbReference>
<name>A0AAN8ZMB1_9MAGN</name>
<comment type="caution">
    <text evidence="2">The sequence shown here is derived from an EMBL/GenBank/DDBJ whole genome shotgun (WGS) entry which is preliminary data.</text>
</comment>
<keyword evidence="3" id="KW-1185">Reference proteome</keyword>
<evidence type="ECO:0000313" key="3">
    <source>
        <dbReference type="Proteomes" id="UP001370490"/>
    </source>
</evidence>
<gene>
    <name evidence="2" type="ORF">RJ641_028786</name>
</gene>
<dbReference type="EMBL" id="JBAMMX010000005">
    <property type="protein sequence ID" value="KAK6939255.1"/>
    <property type="molecule type" value="Genomic_DNA"/>
</dbReference>
<dbReference type="AlphaFoldDB" id="A0AAN8ZMB1"/>